<evidence type="ECO:0000256" key="3">
    <source>
        <dbReference type="SAM" id="MobiDB-lite"/>
    </source>
</evidence>
<dbReference type="CDD" id="cd00024">
    <property type="entry name" value="CD_CSD"/>
    <property type="match status" value="1"/>
</dbReference>
<organism evidence="5 6">
    <name type="scientific">Trichosporon asahii var. asahii (strain CBS 8904)</name>
    <name type="common">Yeast</name>
    <dbReference type="NCBI Taxonomy" id="1220162"/>
    <lineage>
        <taxon>Eukaryota</taxon>
        <taxon>Fungi</taxon>
        <taxon>Dikarya</taxon>
        <taxon>Basidiomycota</taxon>
        <taxon>Agaricomycotina</taxon>
        <taxon>Tremellomycetes</taxon>
        <taxon>Trichosporonales</taxon>
        <taxon>Trichosporonaceae</taxon>
        <taxon>Trichosporon</taxon>
    </lineage>
</organism>
<dbReference type="InterPro" id="IPR023779">
    <property type="entry name" value="Chromodomain_CS"/>
</dbReference>
<dbReference type="Gene3D" id="2.40.50.40">
    <property type="match status" value="1"/>
</dbReference>
<dbReference type="Pfam" id="PF00385">
    <property type="entry name" value="Chromo"/>
    <property type="match status" value="1"/>
</dbReference>
<keyword evidence="6" id="KW-1185">Reference proteome</keyword>
<gene>
    <name evidence="5" type="ORF">A1Q2_05825</name>
</gene>
<dbReference type="InterPro" id="IPR023780">
    <property type="entry name" value="Chromo_domain"/>
</dbReference>
<sequence length="315" mass="35919">MMNLASSGGKVFEVAEILARSLEQEPNEQGRPEYFYIVRWDGYGPRDDTWEPRSNVMVGSSRLVQEFDAKLKLLGWREGDKGPEHLVRFGQNRPRLQPSPLYEEVWLTRAGMRAHNVSRDVLDKAKKREETGEGRVKREIPKKEEDEGIEVEVEAEDVQPDALQEVEEKAKAEDAKDDEYAEGAGENGDEADDAYDAASNHSNEGVEIIGLRRDKYQKKGIHRKRNVYLVRLGYDGMIEEEAWYTAAELNRRIGRSCQRIVEAYLAAARKPVQGKFVYWVKANCDAGDENDYEVERLKQIAENKALLEQLGLTGL</sequence>
<accession>K1VGB3</accession>
<dbReference type="InterPro" id="IPR016197">
    <property type="entry name" value="Chromo-like_dom_sf"/>
</dbReference>
<evidence type="ECO:0000259" key="4">
    <source>
        <dbReference type="PROSITE" id="PS50013"/>
    </source>
</evidence>
<comment type="caution">
    <text evidence="5">The sequence shown here is derived from an EMBL/GenBank/DDBJ whole genome shotgun (WGS) entry which is preliminary data.</text>
</comment>
<dbReference type="HOGENOM" id="CLU_839425_0_0_1"/>
<feature type="region of interest" description="Disordered" evidence="3">
    <location>
        <begin position="167"/>
        <end position="197"/>
    </location>
</feature>
<dbReference type="AlphaFoldDB" id="K1VGB3"/>
<evidence type="ECO:0000256" key="2">
    <source>
        <dbReference type="ARBA" id="ARBA00023242"/>
    </source>
</evidence>
<dbReference type="eggNOG" id="ENOG502RB8B">
    <property type="taxonomic scope" value="Eukaryota"/>
</dbReference>
<evidence type="ECO:0000313" key="6">
    <source>
        <dbReference type="Proteomes" id="UP000006757"/>
    </source>
</evidence>
<dbReference type="InterPro" id="IPR000953">
    <property type="entry name" value="Chromo/chromo_shadow_dom"/>
</dbReference>
<dbReference type="GO" id="GO:0005634">
    <property type="term" value="C:nucleus"/>
    <property type="evidence" value="ECO:0007669"/>
    <property type="project" value="UniProtKB-SubCell"/>
</dbReference>
<protein>
    <recommendedName>
        <fullName evidence="4">Chromo domain-containing protein</fullName>
    </recommendedName>
</protein>
<name>K1VGB3_TRIAC</name>
<dbReference type="SUPFAM" id="SSF54160">
    <property type="entry name" value="Chromo domain-like"/>
    <property type="match status" value="1"/>
</dbReference>
<dbReference type="EMBL" id="AMBO01000358">
    <property type="protein sequence ID" value="EKC99860.1"/>
    <property type="molecule type" value="Genomic_DNA"/>
</dbReference>
<dbReference type="OrthoDB" id="2447764at2759"/>
<feature type="region of interest" description="Disordered" evidence="3">
    <location>
        <begin position="123"/>
        <end position="149"/>
    </location>
</feature>
<proteinExistence type="predicted"/>
<dbReference type="InParanoid" id="K1VGB3"/>
<dbReference type="SMART" id="SM00298">
    <property type="entry name" value="CHROMO"/>
    <property type="match status" value="1"/>
</dbReference>
<feature type="compositionally biased region" description="Acidic residues" evidence="3">
    <location>
        <begin position="175"/>
        <end position="195"/>
    </location>
</feature>
<reference evidence="5 6" key="1">
    <citation type="journal article" date="2012" name="Eukaryot. Cell">
        <title>Genome sequence of the Trichosporon asahii environmental strain CBS 8904.</title>
        <authorList>
            <person name="Yang R.Y."/>
            <person name="Li H.T."/>
            <person name="Zhu H."/>
            <person name="Zhou G.P."/>
            <person name="Wang M."/>
            <person name="Wang L."/>
        </authorList>
    </citation>
    <scope>NUCLEOTIDE SEQUENCE [LARGE SCALE GENOMIC DNA]</scope>
    <source>
        <strain evidence="5 6">CBS 8904</strain>
    </source>
</reference>
<keyword evidence="2" id="KW-0539">Nucleus</keyword>
<comment type="subcellular location">
    <subcellularLocation>
        <location evidence="1">Nucleus</location>
    </subcellularLocation>
</comment>
<dbReference type="PROSITE" id="PS00598">
    <property type="entry name" value="CHROMO_1"/>
    <property type="match status" value="1"/>
</dbReference>
<dbReference type="GO" id="GO:0006338">
    <property type="term" value="P:chromatin remodeling"/>
    <property type="evidence" value="ECO:0007669"/>
    <property type="project" value="UniProtKB-ARBA"/>
</dbReference>
<feature type="domain" description="Chromo" evidence="4">
    <location>
        <begin position="12"/>
        <end position="67"/>
    </location>
</feature>
<feature type="compositionally biased region" description="Basic and acidic residues" evidence="3">
    <location>
        <begin position="123"/>
        <end position="145"/>
    </location>
</feature>
<dbReference type="Proteomes" id="UP000006757">
    <property type="component" value="Unassembled WGS sequence"/>
</dbReference>
<dbReference type="PROSITE" id="PS50013">
    <property type="entry name" value="CHROMO_2"/>
    <property type="match status" value="1"/>
</dbReference>
<evidence type="ECO:0000256" key="1">
    <source>
        <dbReference type="ARBA" id="ARBA00004123"/>
    </source>
</evidence>
<evidence type="ECO:0000313" key="5">
    <source>
        <dbReference type="EMBL" id="EKC99860.1"/>
    </source>
</evidence>